<evidence type="ECO:0000256" key="1">
    <source>
        <dbReference type="SAM" id="MobiDB-lite"/>
    </source>
</evidence>
<feature type="compositionally biased region" description="Basic and acidic residues" evidence="1">
    <location>
        <begin position="12"/>
        <end position="27"/>
    </location>
</feature>
<dbReference type="KEGG" id="nlo:107217334"/>
<dbReference type="Pfam" id="PF15502">
    <property type="entry name" value="MPLKIP"/>
    <property type="match status" value="1"/>
</dbReference>
<protein>
    <submittedName>
        <fullName evidence="3">Uncharacterized protein LOC107217334 isoform X1</fullName>
    </submittedName>
</protein>
<accession>A0A6J0B7Z9</accession>
<gene>
    <name evidence="3" type="primary">LOC107217334</name>
</gene>
<dbReference type="GeneID" id="107217334"/>
<dbReference type="AlphaFoldDB" id="A0A6J0B7Z9"/>
<dbReference type="InterPro" id="IPR028265">
    <property type="entry name" value="TTDN1/SICKLE"/>
</dbReference>
<evidence type="ECO:0000313" key="2">
    <source>
        <dbReference type="Proteomes" id="UP000829291"/>
    </source>
</evidence>
<proteinExistence type="predicted"/>
<organism evidence="3">
    <name type="scientific">Neodiprion lecontei</name>
    <name type="common">Redheaded pine sawfly</name>
    <dbReference type="NCBI Taxonomy" id="441921"/>
    <lineage>
        <taxon>Eukaryota</taxon>
        <taxon>Metazoa</taxon>
        <taxon>Ecdysozoa</taxon>
        <taxon>Arthropoda</taxon>
        <taxon>Hexapoda</taxon>
        <taxon>Insecta</taxon>
        <taxon>Pterygota</taxon>
        <taxon>Neoptera</taxon>
        <taxon>Endopterygota</taxon>
        <taxon>Hymenoptera</taxon>
        <taxon>Tenthredinoidea</taxon>
        <taxon>Diprionidae</taxon>
        <taxon>Diprioninae</taxon>
        <taxon>Neodiprion</taxon>
    </lineage>
</organism>
<dbReference type="Proteomes" id="UP000829291">
    <property type="component" value="Chromosome 5"/>
</dbReference>
<feature type="region of interest" description="Disordered" evidence="1">
    <location>
        <begin position="1"/>
        <end position="38"/>
    </location>
</feature>
<feature type="region of interest" description="Disordered" evidence="1">
    <location>
        <begin position="192"/>
        <end position="226"/>
    </location>
</feature>
<evidence type="ECO:0000313" key="3">
    <source>
        <dbReference type="RefSeq" id="XP_015510317.1"/>
    </source>
</evidence>
<dbReference type="OrthoDB" id="7689747at2759"/>
<dbReference type="InParanoid" id="A0A6J0B7Z9"/>
<keyword evidence="2" id="KW-1185">Reference proteome</keyword>
<name>A0A6J0B7Z9_NEOLC</name>
<reference evidence="3" key="1">
    <citation type="submission" date="2025-08" db="UniProtKB">
        <authorList>
            <consortium name="RefSeq"/>
        </authorList>
    </citation>
    <scope>IDENTIFICATION</scope>
    <source>
        <tissue evidence="3">Thorax and Abdomen</tissue>
    </source>
</reference>
<dbReference type="RefSeq" id="XP_015510317.1">
    <property type="nucleotide sequence ID" value="XM_015654831.2"/>
</dbReference>
<sequence>MPKSRLSAPSGSDRRNKSYDWGTRDWRQNPGNRRGYGGYGQFQADKYECFVPGRNDASPQSTGDDFIPLGFSTPVDYHPRSSGNWHGQKRGRDFNQHRYSFNLDSPRTSFNDSNSPKFFHKHQFSPRGVRKSHQKNVRRQTDISAYVDAKSMLEDPWADLMTKLETSQSFCGRNNDSTNLDASGSSCGSILMGNLTVDSNGKNSSSESQESQIAAHETSETKTMPS</sequence>